<accession>I3S0Q6</accession>
<sequence>MASTDPTHVTENQSREEESLSRECKELIPTLPREKGWTVRYLYLFQGFWCNPHRIQPIYTFQKQFQAKDSDVIVATYPKSGTTWLKALTFAVVNRHNFPSSENHPLLTSNPHHLVPFFETSIYGEMIHDQIPDLSNVIERRIFGTHVPFPSLAKSIKDNSKCKIIYLCRNPFDNFVSLWMFVNKVKLESAPTLMLEEAFEMHCNGTTRYGPFWNHILGYWKESIARPEKVLFLKYEDLKDDVNFYVKRVGEFLGCPFTHEEESSGVIEDIVQLCSFEKMKELEVNKCGTFTRDVGNKHFFRKGEVGDWVNYLSPSMVEKLCKIIEEKFRGSGLSFRMCS</sequence>
<organism evidence="6">
    <name type="scientific">Lotus japonicus</name>
    <name type="common">Lotus corniculatus var. japonicus</name>
    <dbReference type="NCBI Taxonomy" id="34305"/>
    <lineage>
        <taxon>Eukaryota</taxon>
        <taxon>Viridiplantae</taxon>
        <taxon>Streptophyta</taxon>
        <taxon>Embryophyta</taxon>
        <taxon>Tracheophyta</taxon>
        <taxon>Spermatophyta</taxon>
        <taxon>Magnoliopsida</taxon>
        <taxon>eudicotyledons</taxon>
        <taxon>Gunneridae</taxon>
        <taxon>Pentapetalae</taxon>
        <taxon>rosids</taxon>
        <taxon>fabids</taxon>
        <taxon>Fabales</taxon>
        <taxon>Fabaceae</taxon>
        <taxon>Papilionoideae</taxon>
        <taxon>50 kb inversion clade</taxon>
        <taxon>NPAAA clade</taxon>
        <taxon>Hologalegina</taxon>
        <taxon>robinioid clade</taxon>
        <taxon>Loteae</taxon>
        <taxon>Lotus</taxon>
    </lineage>
</organism>
<dbReference type="GO" id="GO:0008146">
    <property type="term" value="F:sulfotransferase activity"/>
    <property type="evidence" value="ECO:0007669"/>
    <property type="project" value="InterPro"/>
</dbReference>
<dbReference type="SUPFAM" id="SSF52540">
    <property type="entry name" value="P-loop containing nucleoside triphosphate hydrolases"/>
    <property type="match status" value="1"/>
</dbReference>
<dbReference type="PANTHER" id="PTHR11783">
    <property type="entry name" value="SULFOTRANSFERASE SULT"/>
    <property type="match status" value="1"/>
</dbReference>
<dbReference type="InterPro" id="IPR027417">
    <property type="entry name" value="P-loop_NTPase"/>
</dbReference>
<proteinExistence type="evidence at transcript level"/>
<dbReference type="InterPro" id="IPR000863">
    <property type="entry name" value="Sulfotransferase_dom"/>
</dbReference>
<feature type="region of interest" description="Disordered" evidence="4">
    <location>
        <begin position="1"/>
        <end position="21"/>
    </location>
</feature>
<reference evidence="6" key="1">
    <citation type="submission" date="2012-05" db="EMBL/GenBank/DDBJ databases">
        <authorList>
            <person name="Krishnakumar V."/>
            <person name="Cheung F."/>
            <person name="Xiao Y."/>
            <person name="Chan A."/>
            <person name="Moskal W.A."/>
            <person name="Town C.D."/>
        </authorList>
    </citation>
    <scope>NUCLEOTIDE SEQUENCE</scope>
</reference>
<dbReference type="AlphaFoldDB" id="I3S0Q6"/>
<evidence type="ECO:0000256" key="1">
    <source>
        <dbReference type="ARBA" id="ARBA00005771"/>
    </source>
</evidence>
<dbReference type="Gene3D" id="3.40.50.300">
    <property type="entry name" value="P-loop containing nucleotide triphosphate hydrolases"/>
    <property type="match status" value="1"/>
</dbReference>
<comment type="similarity">
    <text evidence="1 3">Belongs to the sulfotransferase 1 family.</text>
</comment>
<feature type="compositionally biased region" description="Polar residues" evidence="4">
    <location>
        <begin position="1"/>
        <end position="12"/>
    </location>
</feature>
<keyword evidence="2 3" id="KW-0808">Transferase</keyword>
<evidence type="ECO:0000313" key="6">
    <source>
        <dbReference type="EMBL" id="AFK33848.1"/>
    </source>
</evidence>
<evidence type="ECO:0000256" key="4">
    <source>
        <dbReference type="SAM" id="MobiDB-lite"/>
    </source>
</evidence>
<dbReference type="EC" id="2.8.2.-" evidence="3"/>
<name>I3S0Q6_LOTJA</name>
<dbReference type="Pfam" id="PF00685">
    <property type="entry name" value="Sulfotransfer_1"/>
    <property type="match status" value="1"/>
</dbReference>
<dbReference type="EMBL" id="BT134053">
    <property type="protein sequence ID" value="AFK33848.1"/>
    <property type="molecule type" value="mRNA"/>
</dbReference>
<protein>
    <recommendedName>
        <fullName evidence="3">Sulfotransferase</fullName>
        <ecNumber evidence="3">2.8.2.-</ecNumber>
    </recommendedName>
</protein>
<evidence type="ECO:0000259" key="5">
    <source>
        <dbReference type="Pfam" id="PF00685"/>
    </source>
</evidence>
<evidence type="ECO:0000256" key="3">
    <source>
        <dbReference type="RuleBase" id="RU361155"/>
    </source>
</evidence>
<evidence type="ECO:0000256" key="2">
    <source>
        <dbReference type="ARBA" id="ARBA00022679"/>
    </source>
</evidence>
<feature type="domain" description="Sulfotransferase" evidence="5">
    <location>
        <begin position="69"/>
        <end position="332"/>
    </location>
</feature>